<name>A0A3A8JCD4_9BACT</name>
<accession>A0A3A8JCD4</accession>
<comment type="caution">
    <text evidence="1">The sequence shown here is derived from an EMBL/GenBank/DDBJ whole genome shotgun (WGS) entry which is preliminary data.</text>
</comment>
<sequence length="569" mass="62916">MPPVLGLSWVFGLWACASDGAFDGDVGAEPVGQSDRLMGDEAPAERAGLGFTSAGLLERAGPVGGERASRAEADRVVREFWAVAGERGVPGEAWTFDYQAHGGALTLLSFRRMAAGREASATGDWNGFSRELTRSLSTLVGTKSRRLRFTLERGPERWRFNLETVSGRLAEQARTVPESLPGVSQPLLSDALVVARQLLPASGVPREGRVRQQARLHFEGMRLLQESEPGVFEVQEGLGRQEVPASGDPRMPLVQAVLPFGHAVGRRTVEVELEGLHVRGEAGARWRVVAARMLESPAPQEAMEDIAKEYRAMHEDILRHWRQEVREDARLAGAWSFEQLAYWYVGGFIARGTLGMFEAVAPTVVAVLGRGGAKAAQWFRTVLIRTPPGEREALQRIWMKAEAEGVAALGVGEKAELQSLLRDMEQRLRKPLQSKYEKDKLREWARQEYFQVLQPRLARTLGPDLMATYPVHHLVPLEYAHLFPLRNINASGNLVGVSREVHMGINSVWNLVRRSPRSVSASEVDEVARITRKHFGQWFHVVYDPSKSAVALSSAQKAALREAEALLGL</sequence>
<keyword evidence="2" id="KW-1185">Reference proteome</keyword>
<evidence type="ECO:0000313" key="1">
    <source>
        <dbReference type="EMBL" id="RKG93537.1"/>
    </source>
</evidence>
<gene>
    <name evidence="1" type="ORF">D7V88_02290</name>
</gene>
<protein>
    <submittedName>
        <fullName evidence="1">Uncharacterized protein</fullName>
    </submittedName>
</protein>
<evidence type="ECO:0000313" key="2">
    <source>
        <dbReference type="Proteomes" id="UP000268094"/>
    </source>
</evidence>
<dbReference type="EMBL" id="RAVZ01000007">
    <property type="protein sequence ID" value="RKG93537.1"/>
    <property type="molecule type" value="Genomic_DNA"/>
</dbReference>
<proteinExistence type="predicted"/>
<dbReference type="AlphaFoldDB" id="A0A3A8JCD4"/>
<organism evidence="1 2">
    <name type="scientific">Corallococcus terminator</name>
    <dbReference type="NCBI Taxonomy" id="2316733"/>
    <lineage>
        <taxon>Bacteria</taxon>
        <taxon>Pseudomonadati</taxon>
        <taxon>Myxococcota</taxon>
        <taxon>Myxococcia</taxon>
        <taxon>Myxococcales</taxon>
        <taxon>Cystobacterineae</taxon>
        <taxon>Myxococcaceae</taxon>
        <taxon>Corallococcus</taxon>
    </lineage>
</organism>
<dbReference type="Proteomes" id="UP000268094">
    <property type="component" value="Unassembled WGS sequence"/>
</dbReference>
<reference evidence="2" key="1">
    <citation type="submission" date="2018-09" db="EMBL/GenBank/DDBJ databases">
        <authorList>
            <person name="Livingstone P.G."/>
            <person name="Whitworth D.E."/>
        </authorList>
    </citation>
    <scope>NUCLEOTIDE SEQUENCE [LARGE SCALE GENOMIC DNA]</scope>
    <source>
        <strain evidence="2">CA054A</strain>
    </source>
</reference>